<gene>
    <name evidence="7" type="ORF">COW36_07125</name>
</gene>
<dbReference type="GO" id="GO:0007165">
    <property type="term" value="P:signal transduction"/>
    <property type="evidence" value="ECO:0007669"/>
    <property type="project" value="UniProtKB-KW"/>
</dbReference>
<evidence type="ECO:0000259" key="6">
    <source>
        <dbReference type="PROSITE" id="PS50885"/>
    </source>
</evidence>
<protein>
    <submittedName>
        <fullName evidence="7">Methyl-accepting chemotaxis protein</fullName>
    </submittedName>
</protein>
<dbReference type="PANTHER" id="PTHR32089">
    <property type="entry name" value="METHYL-ACCEPTING CHEMOTAXIS PROTEIN MCPB"/>
    <property type="match status" value="1"/>
</dbReference>
<evidence type="ECO:0000313" key="7">
    <source>
        <dbReference type="EMBL" id="PIW17833.1"/>
    </source>
</evidence>
<dbReference type="SMART" id="SM00283">
    <property type="entry name" value="MA"/>
    <property type="match status" value="1"/>
</dbReference>
<evidence type="ECO:0000259" key="5">
    <source>
        <dbReference type="PROSITE" id="PS50111"/>
    </source>
</evidence>
<dbReference type="CDD" id="cd06225">
    <property type="entry name" value="HAMP"/>
    <property type="match status" value="1"/>
</dbReference>
<comment type="caution">
    <text evidence="7">The sequence shown here is derived from an EMBL/GenBank/DDBJ whole genome shotgun (WGS) entry which is preliminary data.</text>
</comment>
<sequence>MEQRSGFLSGRQSVGVKLALIPLIFILAIGFILSYVVLSQYERRSDAEVIHVVVRQRALNQWYVKDLFLASLKQKNDYRYWRDQFIQTADSLLTGGEILTRLNGKDTFRVEAAPSAEIRIKLQESKKLIQKIAEQETVFLALSPQAPQFPQRVIGIEKINLELHELTRDIADLYTQNAQSKIDEMIRNSILLSLAVAVIGLLLNWLISRAISRPLLNLAEQAKKVANGDLSGEAIEVRSQDEVGQLTESFNQMKLGLREIMQQNIQGIRSLTASTSEIMASTQQQSASTQEQVTALQETTATMEEVRQSGAQISERARHVAAEAESTVNITEKGLQSVTETVTDIEGIRFQVNQVAENIVNLSEKNRAVGDIIALVTEVAEQSNLLALNAAIEAAAAGEQGNSFSVVANEMKHLANQAKDSTRQVRTILEDIQRGIGKAVMLTEEAVKKVEKGRQQMEVSENTIRHMADTTQQSIQAFQQIVAATNQQQLGFEQVFQALLDIRQSTEQTAAGTQQLNQASNSLNRMGQELQQLVARYHL</sequence>
<dbReference type="EMBL" id="PFFQ01000019">
    <property type="protein sequence ID" value="PIW17833.1"/>
    <property type="molecule type" value="Genomic_DNA"/>
</dbReference>
<feature type="transmembrane region" description="Helical" evidence="4">
    <location>
        <begin position="189"/>
        <end position="207"/>
    </location>
</feature>
<keyword evidence="4" id="KW-0812">Transmembrane</keyword>
<proteinExistence type="inferred from homology"/>
<evidence type="ECO:0000256" key="2">
    <source>
        <dbReference type="ARBA" id="ARBA00029447"/>
    </source>
</evidence>
<dbReference type="SUPFAM" id="SSF58104">
    <property type="entry name" value="Methyl-accepting chemotaxis protein (MCP) signaling domain"/>
    <property type="match status" value="1"/>
</dbReference>
<dbReference type="InterPro" id="IPR004089">
    <property type="entry name" value="MCPsignal_dom"/>
</dbReference>
<accession>A0A2M7G713</accession>
<dbReference type="PROSITE" id="PS50885">
    <property type="entry name" value="HAMP"/>
    <property type="match status" value="1"/>
</dbReference>
<dbReference type="InterPro" id="IPR003660">
    <property type="entry name" value="HAMP_dom"/>
</dbReference>
<feature type="domain" description="Methyl-accepting transducer" evidence="5">
    <location>
        <begin position="267"/>
        <end position="503"/>
    </location>
</feature>
<dbReference type="PANTHER" id="PTHR32089:SF112">
    <property type="entry name" value="LYSOZYME-LIKE PROTEIN-RELATED"/>
    <property type="match status" value="1"/>
</dbReference>
<dbReference type="Gene3D" id="6.10.340.10">
    <property type="match status" value="1"/>
</dbReference>
<dbReference type="SMART" id="SM00304">
    <property type="entry name" value="HAMP"/>
    <property type="match status" value="1"/>
</dbReference>
<organism evidence="7 8">
    <name type="scientific">bacterium (Candidatus Blackallbacteria) CG17_big_fil_post_rev_8_21_14_2_50_48_46</name>
    <dbReference type="NCBI Taxonomy" id="2014261"/>
    <lineage>
        <taxon>Bacteria</taxon>
        <taxon>Candidatus Blackallbacteria</taxon>
    </lineage>
</organism>
<reference evidence="7 8" key="1">
    <citation type="submission" date="2017-09" db="EMBL/GenBank/DDBJ databases">
        <title>Depth-based differentiation of microbial function through sediment-hosted aquifers and enrichment of novel symbionts in the deep terrestrial subsurface.</title>
        <authorList>
            <person name="Probst A.J."/>
            <person name="Ladd B."/>
            <person name="Jarett J.K."/>
            <person name="Geller-Mcgrath D.E."/>
            <person name="Sieber C.M."/>
            <person name="Emerson J.B."/>
            <person name="Anantharaman K."/>
            <person name="Thomas B.C."/>
            <person name="Malmstrom R."/>
            <person name="Stieglmeier M."/>
            <person name="Klingl A."/>
            <person name="Woyke T."/>
            <person name="Ryan C.M."/>
            <person name="Banfield J.F."/>
        </authorList>
    </citation>
    <scope>NUCLEOTIDE SEQUENCE [LARGE SCALE GENOMIC DNA]</scope>
    <source>
        <strain evidence="7">CG17_big_fil_post_rev_8_21_14_2_50_48_46</strain>
    </source>
</reference>
<dbReference type="PROSITE" id="PS50111">
    <property type="entry name" value="CHEMOTAXIS_TRANSDUC_2"/>
    <property type="match status" value="1"/>
</dbReference>
<keyword evidence="4" id="KW-1133">Transmembrane helix</keyword>
<comment type="similarity">
    <text evidence="2">Belongs to the methyl-accepting chemotaxis (MCP) protein family.</text>
</comment>
<dbReference type="GO" id="GO:0016020">
    <property type="term" value="C:membrane"/>
    <property type="evidence" value="ECO:0007669"/>
    <property type="project" value="InterPro"/>
</dbReference>
<feature type="transmembrane region" description="Helical" evidence="4">
    <location>
        <begin position="20"/>
        <end position="38"/>
    </location>
</feature>
<dbReference type="Pfam" id="PF00015">
    <property type="entry name" value="MCPsignal"/>
    <property type="match status" value="1"/>
</dbReference>
<evidence type="ECO:0000313" key="8">
    <source>
        <dbReference type="Proteomes" id="UP000231019"/>
    </source>
</evidence>
<dbReference type="AlphaFoldDB" id="A0A2M7G713"/>
<dbReference type="Pfam" id="PF00672">
    <property type="entry name" value="HAMP"/>
    <property type="match status" value="1"/>
</dbReference>
<evidence type="ECO:0000256" key="4">
    <source>
        <dbReference type="SAM" id="Phobius"/>
    </source>
</evidence>
<dbReference type="Proteomes" id="UP000231019">
    <property type="component" value="Unassembled WGS sequence"/>
</dbReference>
<keyword evidence="1 3" id="KW-0807">Transducer</keyword>
<keyword evidence="4" id="KW-0472">Membrane</keyword>
<evidence type="ECO:0000256" key="3">
    <source>
        <dbReference type="PROSITE-ProRule" id="PRU00284"/>
    </source>
</evidence>
<name>A0A2M7G713_9BACT</name>
<dbReference type="Gene3D" id="1.10.287.950">
    <property type="entry name" value="Methyl-accepting chemotaxis protein"/>
    <property type="match status" value="1"/>
</dbReference>
<evidence type="ECO:0000256" key="1">
    <source>
        <dbReference type="ARBA" id="ARBA00023224"/>
    </source>
</evidence>
<feature type="domain" description="HAMP" evidence="6">
    <location>
        <begin position="209"/>
        <end position="262"/>
    </location>
</feature>